<organism evidence="2 3">
    <name type="scientific">Aphanomyces euteiches</name>
    <dbReference type="NCBI Taxonomy" id="100861"/>
    <lineage>
        <taxon>Eukaryota</taxon>
        <taxon>Sar</taxon>
        <taxon>Stramenopiles</taxon>
        <taxon>Oomycota</taxon>
        <taxon>Saprolegniomycetes</taxon>
        <taxon>Saprolegniales</taxon>
        <taxon>Verrucalvaceae</taxon>
        <taxon>Aphanomyces</taxon>
    </lineage>
</organism>
<dbReference type="PANTHER" id="PTHR31827">
    <property type="entry name" value="EMB|CAB89363.1"/>
    <property type="match status" value="1"/>
</dbReference>
<evidence type="ECO:0000313" key="2">
    <source>
        <dbReference type="EMBL" id="KAF0721777.1"/>
    </source>
</evidence>
<gene>
    <name evidence="2" type="ORF">Ae201684_018920</name>
</gene>
<name>A0A6G0W5N8_9STRA</name>
<sequence>MPRSILSIEFLLNPEINPDVHLDEPKLFDLHAGFMPESSELTFVKSRVSFKHSLRFFLKQAKVCAIDDCDNKVKRNGVCWRHGGFRQCTLEGCNKSVKARGLCWAHGGGKPCQALDCTTPALRYGFCWAHGGGKRCEVSGCTRPAYKRRGNLCSVHWQGEE</sequence>
<dbReference type="Pfam" id="PF24906">
    <property type="entry name" value="Zf_WRKY19"/>
    <property type="match status" value="2"/>
</dbReference>
<keyword evidence="3" id="KW-1185">Reference proteome</keyword>
<feature type="domain" description="WRKY19-like zinc finger" evidence="1">
    <location>
        <begin position="86"/>
        <end position="108"/>
    </location>
</feature>
<comment type="caution">
    <text evidence="2">The sequence shown here is derived from an EMBL/GenBank/DDBJ whole genome shotgun (WGS) entry which is preliminary data.</text>
</comment>
<accession>A0A6G0W5N8</accession>
<evidence type="ECO:0000313" key="3">
    <source>
        <dbReference type="Proteomes" id="UP000481153"/>
    </source>
</evidence>
<reference evidence="2 3" key="1">
    <citation type="submission" date="2019-07" db="EMBL/GenBank/DDBJ databases">
        <title>Genomics analysis of Aphanomyces spp. identifies a new class of oomycete effector associated with host adaptation.</title>
        <authorList>
            <person name="Gaulin E."/>
        </authorList>
    </citation>
    <scope>NUCLEOTIDE SEQUENCE [LARGE SCALE GENOMIC DNA]</scope>
    <source>
        <strain evidence="2 3">ATCC 201684</strain>
    </source>
</reference>
<dbReference type="VEuPathDB" id="FungiDB:AeMF1_012477"/>
<evidence type="ECO:0000259" key="1">
    <source>
        <dbReference type="Pfam" id="PF24906"/>
    </source>
</evidence>
<proteinExistence type="predicted"/>
<dbReference type="Proteomes" id="UP000481153">
    <property type="component" value="Unassembled WGS sequence"/>
</dbReference>
<dbReference type="EMBL" id="VJMJ01000365">
    <property type="protein sequence ID" value="KAF0721777.1"/>
    <property type="molecule type" value="Genomic_DNA"/>
</dbReference>
<protein>
    <recommendedName>
        <fullName evidence="1">WRKY19-like zinc finger domain-containing protein</fullName>
    </recommendedName>
</protein>
<feature type="domain" description="WRKY19-like zinc finger" evidence="1">
    <location>
        <begin position="109"/>
        <end position="132"/>
    </location>
</feature>
<dbReference type="AlphaFoldDB" id="A0A6G0W5N8"/>
<dbReference type="PANTHER" id="PTHR31827:SF1">
    <property type="entry name" value="EMB|CAB89363.1"/>
    <property type="match status" value="1"/>
</dbReference>
<dbReference type="InterPro" id="IPR056866">
    <property type="entry name" value="Znf_WRKY19"/>
</dbReference>